<evidence type="ECO:0000256" key="6">
    <source>
        <dbReference type="ARBA" id="ARBA00044208"/>
    </source>
</evidence>
<comment type="similarity">
    <text evidence="2 9">Belongs to the eIF-2B alpha/beta/delta subunits family.</text>
</comment>
<keyword evidence="4" id="KW-0396">Initiation factor</keyword>
<dbReference type="Gene3D" id="1.20.120.1070">
    <property type="entry name" value="Translation initiation factor eIF-2B, N-terminal domain"/>
    <property type="match status" value="1"/>
</dbReference>
<dbReference type="STRING" id="212818.A0A0D1ZJ90"/>
<dbReference type="OrthoDB" id="10249309at2759"/>
<dbReference type="AlphaFoldDB" id="A0A0D1ZJ90"/>
<gene>
    <name evidence="11" type="ORF">PV10_05151</name>
</gene>
<dbReference type="SUPFAM" id="SSF100950">
    <property type="entry name" value="NagB/RpiA/CoA transferase-like"/>
    <property type="match status" value="1"/>
</dbReference>
<comment type="subunit">
    <text evidence="8">Component of the translation initiation factor 2B (eIF2B) complex which is a heterodecamer of two sets of five different subunits: alpha, beta, gamma, delta and epsilon. Subunits alpha, beta and delta comprise a regulatory subcomplex and subunits epsilon and gamma comprise a catalytic subcomplex. Within the complex, the hexameric regulatory complex resides at the center, with the two heterodimeric catalytic subcomplexes bound on opposite sides.</text>
</comment>
<dbReference type="EMBL" id="KN847522">
    <property type="protein sequence ID" value="KIV93984.1"/>
    <property type="molecule type" value="Genomic_DNA"/>
</dbReference>
<organism evidence="11 12">
    <name type="scientific">Exophiala mesophila</name>
    <name type="common">Black yeast-like fungus</name>
    <dbReference type="NCBI Taxonomy" id="212818"/>
    <lineage>
        <taxon>Eukaryota</taxon>
        <taxon>Fungi</taxon>
        <taxon>Dikarya</taxon>
        <taxon>Ascomycota</taxon>
        <taxon>Pezizomycotina</taxon>
        <taxon>Eurotiomycetes</taxon>
        <taxon>Chaetothyriomycetidae</taxon>
        <taxon>Chaetothyriales</taxon>
        <taxon>Herpotrichiellaceae</taxon>
        <taxon>Exophiala</taxon>
    </lineage>
</organism>
<reference evidence="11 12" key="1">
    <citation type="submission" date="2015-01" db="EMBL/GenBank/DDBJ databases">
        <title>The Genome Sequence of Exophiala mesophila CBS40295.</title>
        <authorList>
            <consortium name="The Broad Institute Genomics Platform"/>
            <person name="Cuomo C."/>
            <person name="de Hoog S."/>
            <person name="Gorbushina A."/>
            <person name="Stielow B."/>
            <person name="Teixiera M."/>
            <person name="Abouelleil A."/>
            <person name="Chapman S.B."/>
            <person name="Priest M."/>
            <person name="Young S.K."/>
            <person name="Wortman J."/>
            <person name="Nusbaum C."/>
            <person name="Birren B."/>
        </authorList>
    </citation>
    <scope>NUCLEOTIDE SEQUENCE [LARGE SCALE GENOMIC DNA]</scope>
    <source>
        <strain evidence="11 12">CBS 40295</strain>
    </source>
</reference>
<dbReference type="GO" id="GO:0005085">
    <property type="term" value="F:guanyl-nucleotide exchange factor activity"/>
    <property type="evidence" value="ECO:0007669"/>
    <property type="project" value="TreeGrafter"/>
</dbReference>
<evidence type="ECO:0000256" key="9">
    <source>
        <dbReference type="RuleBase" id="RU003814"/>
    </source>
</evidence>
<dbReference type="OMA" id="GDWESCK"/>
<protein>
    <recommendedName>
        <fullName evidence="6">Translation initiation factor eIF2B subunit alpha</fullName>
    </recommendedName>
    <alternativeName>
        <fullName evidence="7">eIF2B GDP-GTP exchange factor subunit alpha</fullName>
    </alternativeName>
</protein>
<dbReference type="InterPro" id="IPR000649">
    <property type="entry name" value="IF-2B-related"/>
</dbReference>
<sequence length="367" mass="39649">MATASSMTMSPSVPPLSSNESSPTTSFDIVKYYNELLQADSQITPPIAAIESLISLLATTPLTTISETLALLSTHSTKLLSSQQNPIPLFAGTDLFQRYLVSSFQQRPSSLATSDFTALRHQIITNSSLFVKRANEARNKIAHQAAQFIRDDSTVITYGYSRVVHTLLTHAAEAGRYFNVLYVLPASGLSQTIQDSISELKKLSVPTTTIPIHALHFALASLPASSPPPQLVTGASAVLENGSIITQFGTHQIALTAKSVSIPLYVAAESYKFVRKFPLGCGQSDLAQLGVKQDVLRFETADSDTEAEGRESGKREPKSAKTASQPCITNIDDMVEITPPDLISALFTETGIMTPDAVSEELIKLWF</sequence>
<dbReference type="Gene3D" id="3.40.50.10470">
    <property type="entry name" value="Translation initiation factor eif-2b, domain 2"/>
    <property type="match status" value="1"/>
</dbReference>
<feature type="region of interest" description="Disordered" evidence="10">
    <location>
        <begin position="301"/>
        <end position="325"/>
    </location>
</feature>
<evidence type="ECO:0000256" key="2">
    <source>
        <dbReference type="ARBA" id="ARBA00007251"/>
    </source>
</evidence>
<dbReference type="VEuPathDB" id="FungiDB:PV10_05151"/>
<feature type="region of interest" description="Disordered" evidence="10">
    <location>
        <begin position="1"/>
        <end position="23"/>
    </location>
</feature>
<dbReference type="InterPro" id="IPR037171">
    <property type="entry name" value="NagB/RpiA_transferase-like"/>
</dbReference>
<dbReference type="GO" id="GO:0005851">
    <property type="term" value="C:eukaryotic translation initiation factor 2B complex"/>
    <property type="evidence" value="ECO:0007669"/>
    <property type="project" value="TreeGrafter"/>
</dbReference>
<dbReference type="InterPro" id="IPR042529">
    <property type="entry name" value="IF_2B-like_C"/>
</dbReference>
<feature type="compositionally biased region" description="Basic and acidic residues" evidence="10">
    <location>
        <begin position="307"/>
        <end position="319"/>
    </location>
</feature>
<evidence type="ECO:0000256" key="7">
    <source>
        <dbReference type="ARBA" id="ARBA00044236"/>
    </source>
</evidence>
<dbReference type="RefSeq" id="XP_016225558.1">
    <property type="nucleotide sequence ID" value="XM_016369770.1"/>
</dbReference>
<evidence type="ECO:0000256" key="1">
    <source>
        <dbReference type="ARBA" id="ARBA00004514"/>
    </source>
</evidence>
<evidence type="ECO:0000313" key="11">
    <source>
        <dbReference type="EMBL" id="KIV93984.1"/>
    </source>
</evidence>
<comment type="subcellular location">
    <subcellularLocation>
        <location evidence="1">Cytoplasm</location>
        <location evidence="1">Cytosol</location>
    </subcellularLocation>
</comment>
<proteinExistence type="inferred from homology"/>
<evidence type="ECO:0000256" key="8">
    <source>
        <dbReference type="ARBA" id="ARBA00046432"/>
    </source>
</evidence>
<dbReference type="HOGENOM" id="CLU_016218_0_1_1"/>
<dbReference type="Pfam" id="PF01008">
    <property type="entry name" value="IF-2B"/>
    <property type="match status" value="1"/>
</dbReference>
<dbReference type="Proteomes" id="UP000054302">
    <property type="component" value="Unassembled WGS sequence"/>
</dbReference>
<feature type="compositionally biased region" description="Low complexity" evidence="10">
    <location>
        <begin position="1"/>
        <end position="18"/>
    </location>
</feature>
<dbReference type="PANTHER" id="PTHR45860">
    <property type="entry name" value="TRANSLATION INITIATION FACTOR EIF-2B SUBUNIT ALPHA"/>
    <property type="match status" value="1"/>
</dbReference>
<accession>A0A0D1ZJ90</accession>
<keyword evidence="3" id="KW-0963">Cytoplasm</keyword>
<dbReference type="PANTHER" id="PTHR45860:SF1">
    <property type="entry name" value="TRANSLATION INITIATION FACTOR EIF-2B SUBUNIT ALPHA"/>
    <property type="match status" value="1"/>
</dbReference>
<keyword evidence="12" id="KW-1185">Reference proteome</keyword>
<evidence type="ECO:0000256" key="4">
    <source>
        <dbReference type="ARBA" id="ARBA00022540"/>
    </source>
</evidence>
<evidence type="ECO:0000256" key="10">
    <source>
        <dbReference type="SAM" id="MobiDB-lite"/>
    </source>
</evidence>
<name>A0A0D1ZJ90_EXOME</name>
<dbReference type="GeneID" id="27322996"/>
<evidence type="ECO:0000256" key="3">
    <source>
        <dbReference type="ARBA" id="ARBA00022490"/>
    </source>
</evidence>
<evidence type="ECO:0000313" key="12">
    <source>
        <dbReference type="Proteomes" id="UP000054302"/>
    </source>
</evidence>
<dbReference type="GO" id="GO:0003743">
    <property type="term" value="F:translation initiation factor activity"/>
    <property type="evidence" value="ECO:0007669"/>
    <property type="project" value="UniProtKB-KW"/>
</dbReference>
<dbReference type="GO" id="GO:0005829">
    <property type="term" value="C:cytosol"/>
    <property type="evidence" value="ECO:0007669"/>
    <property type="project" value="UniProtKB-SubCell"/>
</dbReference>
<evidence type="ECO:0000256" key="5">
    <source>
        <dbReference type="ARBA" id="ARBA00022917"/>
    </source>
</evidence>
<dbReference type="InterPro" id="IPR042528">
    <property type="entry name" value="elF-2B_alpha_N"/>
</dbReference>
<dbReference type="InterPro" id="IPR051501">
    <property type="entry name" value="eIF2B_alpha/beta/delta"/>
</dbReference>
<keyword evidence="5" id="KW-0648">Protein biosynthesis</keyword>